<dbReference type="Pfam" id="PF01936">
    <property type="entry name" value="NYN"/>
    <property type="match status" value="1"/>
</dbReference>
<dbReference type="PANTHER" id="PTHR35811">
    <property type="entry name" value="SLR1870 PROTEIN"/>
    <property type="match status" value="1"/>
</dbReference>
<dbReference type="HOGENOM" id="CLU_034061_0_3_6"/>
<keyword evidence="4" id="KW-1185">Reference proteome</keyword>
<dbReference type="PANTHER" id="PTHR35811:SF1">
    <property type="entry name" value="HTH OST-TYPE DOMAIN-CONTAINING PROTEIN"/>
    <property type="match status" value="1"/>
</dbReference>
<evidence type="ECO:0000313" key="3">
    <source>
        <dbReference type="EMBL" id="CAG17992.1"/>
    </source>
</evidence>
<geneLocation type="plasmid" evidence="3 4">
    <name>pPBPR1</name>
</geneLocation>
<evidence type="ECO:0000256" key="1">
    <source>
        <dbReference type="SAM" id="MobiDB-lite"/>
    </source>
</evidence>
<dbReference type="GO" id="GO:0004540">
    <property type="term" value="F:RNA nuclease activity"/>
    <property type="evidence" value="ECO:0007669"/>
    <property type="project" value="InterPro"/>
</dbReference>
<keyword evidence="3" id="KW-0614">Plasmid</keyword>
<name>Q6LWC2_PHOPR</name>
<organism evidence="3 4">
    <name type="scientific">Photobacterium profundum (strain SS9)</name>
    <dbReference type="NCBI Taxonomy" id="298386"/>
    <lineage>
        <taxon>Bacteria</taxon>
        <taxon>Pseudomonadati</taxon>
        <taxon>Pseudomonadota</taxon>
        <taxon>Gammaproteobacteria</taxon>
        <taxon>Vibrionales</taxon>
        <taxon>Vibrionaceae</taxon>
        <taxon>Photobacterium</taxon>
    </lineage>
</organism>
<accession>Q6LWC2</accession>
<dbReference type="KEGG" id="ppr:PBPRC0054"/>
<protein>
    <recommendedName>
        <fullName evidence="2">NYN domain-containing protein</fullName>
    </recommendedName>
</protein>
<proteinExistence type="predicted"/>
<sequence>MNTAQSKVALFIDADNASSSNLEFVLSELKNHGDTCIRKAFGNWKRPNLQSWEKILCKNGIESVQQFDLTKNKNATDIAITISVMDFIHRKDLNVDTICLMTSDCDFTPLVTRVRQSGFNVICAGENKTPAPLKESCTHFICTEKSETKITKENHNIEQSPPVIDCDDIYSVMNYAVDLSKNEDEEYWYRLSDIDKNIKSIISNFSAEYQDIFIKNIYSSIITKLQRKTISGVCYIECNNIKPKEAQPKAAQPKAAKPKAAKPKAAQPKAKNCEIKKLKGTISNLISKHKDSSGWVRVDVINNKLSINVKQLGYKSTIQLIKNMDFLQWKKTKNAELIKMV</sequence>
<feature type="domain" description="NYN" evidence="2">
    <location>
        <begin position="7"/>
        <end position="142"/>
    </location>
</feature>
<dbReference type="Gene3D" id="3.40.50.1010">
    <property type="entry name" value="5'-nuclease"/>
    <property type="match status" value="1"/>
</dbReference>
<reference evidence="4" key="1">
    <citation type="journal article" date="2005" name="Science">
        <title>Life at depth: Photobacterium profundum genome sequence and expression analysis.</title>
        <authorList>
            <person name="Vezzi A."/>
            <person name="Campanaro S."/>
            <person name="D'Angelo M."/>
            <person name="Simonato F."/>
            <person name="Vitulo N."/>
            <person name="Lauro F.M."/>
            <person name="Cestaro A."/>
            <person name="Malacrida G."/>
            <person name="Simionati B."/>
            <person name="Cannata N."/>
            <person name="Romualdi C."/>
            <person name="Bartlett D.H."/>
            <person name="Valle G."/>
        </authorList>
    </citation>
    <scope>NUCLEOTIDE SEQUENCE [LARGE SCALE GENOMIC DNA]</scope>
    <source>
        <strain evidence="4">ATCC BAA-1253 / SS9</strain>
    </source>
</reference>
<dbReference type="InterPro" id="IPR021139">
    <property type="entry name" value="NYN"/>
</dbReference>
<dbReference type="CDD" id="cd11297">
    <property type="entry name" value="PIN_LabA-like_N_1"/>
    <property type="match status" value="1"/>
</dbReference>
<dbReference type="AlphaFoldDB" id="Q6LWC2"/>
<dbReference type="Proteomes" id="UP000000593">
    <property type="component" value="Plasmid pPBPR1"/>
</dbReference>
<dbReference type="eggNOG" id="COG1432">
    <property type="taxonomic scope" value="Bacteria"/>
</dbReference>
<evidence type="ECO:0000259" key="2">
    <source>
        <dbReference type="Pfam" id="PF01936"/>
    </source>
</evidence>
<dbReference type="RefSeq" id="WP_011176788.1">
    <property type="nucleotide sequence ID" value="NC_005871.1"/>
</dbReference>
<dbReference type="EMBL" id="CR377818">
    <property type="protein sequence ID" value="CAG17992.1"/>
    <property type="molecule type" value="Genomic_DNA"/>
</dbReference>
<feature type="region of interest" description="Disordered" evidence="1">
    <location>
        <begin position="246"/>
        <end position="271"/>
    </location>
</feature>
<gene>
    <name evidence="3" type="ordered locus">PBPRC0054</name>
</gene>
<evidence type="ECO:0000313" key="4">
    <source>
        <dbReference type="Proteomes" id="UP000000593"/>
    </source>
</evidence>